<sequence length="295" mass="31485">MSTATNLPVSLYFDGFGEKSHPAIVLLPGLGSQSISWSPRFCLRLADAGFYILRVDNRDCGLSPVLSLAGEPDLQALSRGQSISVAYTLREMAADVALTLENAGIKATHIVGRSMGGMVAQLFAAQYPHKTLSLCAIMSSTGNPRLPPPAADVMAMLLGPKPDPHARQSAWLEQQLAFFRRIASTHLPFDAEYYSTLLKTSLARASSASGTLRQIAAMAATGDLRNEIKQITAPTLVIHGSDDPLFPVEAGKEIGQTIPGAKLQIIEGMGHEMPPALEAEIAALLLAHFNTSLKK</sequence>
<keyword evidence="2" id="KW-0575">Peroxidase</keyword>
<dbReference type="GO" id="GO:0004806">
    <property type="term" value="F:triacylglycerol lipase activity"/>
    <property type="evidence" value="ECO:0007669"/>
    <property type="project" value="TreeGrafter"/>
</dbReference>
<protein>
    <submittedName>
        <fullName evidence="2">Non-haem bromoperoxidase BPO-A1</fullName>
        <ecNumber evidence="2">1.11.1.-</ecNumber>
    </submittedName>
</protein>
<dbReference type="EC" id="1.11.1.-" evidence="2"/>
<dbReference type="OrthoDB" id="9798888at2"/>
<dbReference type="InterPro" id="IPR000073">
    <property type="entry name" value="AB_hydrolase_1"/>
</dbReference>
<dbReference type="RefSeq" id="WP_126357205.1">
    <property type="nucleotide sequence ID" value="NZ_LR134201.1"/>
</dbReference>
<dbReference type="EMBL" id="LR134201">
    <property type="protein sequence ID" value="VEB99731.1"/>
    <property type="molecule type" value="Genomic_DNA"/>
</dbReference>
<dbReference type="Proteomes" id="UP000274122">
    <property type="component" value="Chromosome"/>
</dbReference>
<dbReference type="AlphaFoldDB" id="A0A447V5B3"/>
<dbReference type="GO" id="GO:0004601">
    <property type="term" value="F:peroxidase activity"/>
    <property type="evidence" value="ECO:0007669"/>
    <property type="project" value="UniProtKB-KW"/>
</dbReference>
<dbReference type="PANTHER" id="PTHR43433:SF5">
    <property type="entry name" value="AB HYDROLASE-1 DOMAIN-CONTAINING PROTEIN"/>
    <property type="match status" value="1"/>
</dbReference>
<gene>
    <name evidence="2" type="ORF">NCTC11466_03356</name>
</gene>
<evidence type="ECO:0000313" key="2">
    <source>
        <dbReference type="EMBL" id="VEB99731.1"/>
    </source>
</evidence>
<dbReference type="Pfam" id="PF00561">
    <property type="entry name" value="Abhydrolase_1"/>
    <property type="match status" value="1"/>
</dbReference>
<keyword evidence="2" id="KW-0560">Oxidoreductase</keyword>
<dbReference type="PRINTS" id="PR00111">
    <property type="entry name" value="ABHYDROLASE"/>
</dbReference>
<name>A0A447V5B3_9ENTR</name>
<organism evidence="2 3">
    <name type="scientific">Cedecea lapagei</name>
    <dbReference type="NCBI Taxonomy" id="158823"/>
    <lineage>
        <taxon>Bacteria</taxon>
        <taxon>Pseudomonadati</taxon>
        <taxon>Pseudomonadota</taxon>
        <taxon>Gammaproteobacteria</taxon>
        <taxon>Enterobacterales</taxon>
        <taxon>Enterobacteriaceae</taxon>
        <taxon>Cedecea</taxon>
    </lineage>
</organism>
<accession>A0A447V5B3</accession>
<reference evidence="2 3" key="1">
    <citation type="submission" date="2018-12" db="EMBL/GenBank/DDBJ databases">
        <authorList>
            <consortium name="Pathogen Informatics"/>
        </authorList>
    </citation>
    <scope>NUCLEOTIDE SEQUENCE [LARGE SCALE GENOMIC DNA]</scope>
    <source>
        <strain evidence="2 3">NCTC11466</strain>
    </source>
</reference>
<feature type="domain" description="AB hydrolase-1" evidence="1">
    <location>
        <begin position="22"/>
        <end position="272"/>
    </location>
</feature>
<dbReference type="SUPFAM" id="SSF53474">
    <property type="entry name" value="alpha/beta-Hydrolases"/>
    <property type="match status" value="1"/>
</dbReference>
<dbReference type="PANTHER" id="PTHR43433">
    <property type="entry name" value="HYDROLASE, ALPHA/BETA FOLD FAMILY PROTEIN"/>
    <property type="match status" value="1"/>
</dbReference>
<evidence type="ECO:0000259" key="1">
    <source>
        <dbReference type="Pfam" id="PF00561"/>
    </source>
</evidence>
<evidence type="ECO:0000313" key="3">
    <source>
        <dbReference type="Proteomes" id="UP000274122"/>
    </source>
</evidence>
<dbReference type="InterPro" id="IPR050471">
    <property type="entry name" value="AB_hydrolase"/>
</dbReference>
<dbReference type="Gene3D" id="3.40.50.1820">
    <property type="entry name" value="alpha/beta hydrolase"/>
    <property type="match status" value="1"/>
</dbReference>
<dbReference type="GO" id="GO:0046503">
    <property type="term" value="P:glycerolipid catabolic process"/>
    <property type="evidence" value="ECO:0007669"/>
    <property type="project" value="TreeGrafter"/>
</dbReference>
<dbReference type="InterPro" id="IPR029058">
    <property type="entry name" value="AB_hydrolase_fold"/>
</dbReference>
<proteinExistence type="predicted"/>
<dbReference type="KEGG" id="clap:NCTC11466_03356"/>
<keyword evidence="3" id="KW-1185">Reference proteome</keyword>